<evidence type="ECO:0000313" key="5">
    <source>
        <dbReference type="Proteomes" id="UP001374803"/>
    </source>
</evidence>
<keyword evidence="4" id="KW-0378">Hydrolase</keyword>
<keyword evidence="2" id="KW-0732">Signal</keyword>
<evidence type="ECO:0000313" key="4">
    <source>
        <dbReference type="EMBL" id="WXB06903.1"/>
    </source>
</evidence>
<dbReference type="EMBL" id="CP089983">
    <property type="protein sequence ID" value="WXB06903.1"/>
    <property type="molecule type" value="Genomic_DNA"/>
</dbReference>
<dbReference type="RefSeq" id="WP_394836561.1">
    <property type="nucleotide sequence ID" value="NZ_CP089929.1"/>
</dbReference>
<dbReference type="GO" id="GO:0016787">
    <property type="term" value="F:hydrolase activity"/>
    <property type="evidence" value="ECO:0007669"/>
    <property type="project" value="UniProtKB-KW"/>
</dbReference>
<feature type="region of interest" description="Disordered" evidence="1">
    <location>
        <begin position="32"/>
        <end position="52"/>
    </location>
</feature>
<evidence type="ECO:0000259" key="3">
    <source>
        <dbReference type="Pfam" id="PF12697"/>
    </source>
</evidence>
<dbReference type="Gene3D" id="3.40.50.1820">
    <property type="entry name" value="alpha/beta hydrolase"/>
    <property type="match status" value="1"/>
</dbReference>
<reference evidence="4" key="1">
    <citation type="submission" date="2021-12" db="EMBL/GenBank/DDBJ databases">
        <title>Discovery of the Pendulisporaceae a myxobacterial family with distinct sporulation behavior and unique specialized metabolism.</title>
        <authorList>
            <person name="Garcia R."/>
            <person name="Popoff A."/>
            <person name="Bader C.D."/>
            <person name="Loehr J."/>
            <person name="Walesch S."/>
            <person name="Walt C."/>
            <person name="Boldt J."/>
            <person name="Bunk B."/>
            <person name="Haeckl F.J.F.P.J."/>
            <person name="Gunesch A.P."/>
            <person name="Birkelbach J."/>
            <person name="Nuebel U."/>
            <person name="Pietschmann T."/>
            <person name="Bach T."/>
            <person name="Mueller R."/>
        </authorList>
    </citation>
    <scope>NUCLEOTIDE SEQUENCE</scope>
    <source>
        <strain evidence="4">MSr11367</strain>
    </source>
</reference>
<evidence type="ECO:0000256" key="1">
    <source>
        <dbReference type="SAM" id="MobiDB-lite"/>
    </source>
</evidence>
<dbReference type="InterPro" id="IPR000073">
    <property type="entry name" value="AB_hydrolase_1"/>
</dbReference>
<name>A0ABZ2L7P2_9BACT</name>
<dbReference type="Proteomes" id="UP001374803">
    <property type="component" value="Chromosome"/>
</dbReference>
<feature type="chain" id="PRO_5045820795" evidence="2">
    <location>
        <begin position="25"/>
        <end position="312"/>
    </location>
</feature>
<dbReference type="InterPro" id="IPR029058">
    <property type="entry name" value="AB_hydrolase_fold"/>
</dbReference>
<protein>
    <submittedName>
        <fullName evidence="4">Alpha/beta fold hydrolase</fullName>
    </submittedName>
</protein>
<accession>A0ABZ2L7P2</accession>
<organism evidence="4 5">
    <name type="scientific">Pendulispora rubella</name>
    <dbReference type="NCBI Taxonomy" id="2741070"/>
    <lineage>
        <taxon>Bacteria</taxon>
        <taxon>Pseudomonadati</taxon>
        <taxon>Myxococcota</taxon>
        <taxon>Myxococcia</taxon>
        <taxon>Myxococcales</taxon>
        <taxon>Sorangiineae</taxon>
        <taxon>Pendulisporaceae</taxon>
        <taxon>Pendulispora</taxon>
    </lineage>
</organism>
<sequence length="312" mass="33555">MFDGIRRTLVVSAVLSSLWGCAAAQPQAQVAAAPSEARPSSPPAPVSAPPSDFLATRAKFPTHLTHHGPSPQQYPPWPTVPGLTVTDYPSAGRMLKGIMLNPANESLVRHGKKPVLVYLHGGFALGKEDIADTVPFLQAGFIVWAPALRGENGNPGDFEFAFGELDDARAAIDFARTLPPADPSRVVIFGHSLGGMLTSLLSLDPSLPVLDTGSAGGMYESSIFDQFPIPFEDSPMERRLRLFSMNLSDMKQPHFACAGERDPYPVQVLQAIMPQAKAEHLPLEAKVVPGDHHSSLEGCMNAYLARVTAKMR</sequence>
<dbReference type="SUPFAM" id="SSF53474">
    <property type="entry name" value="alpha/beta-Hydrolases"/>
    <property type="match status" value="1"/>
</dbReference>
<proteinExistence type="predicted"/>
<gene>
    <name evidence="4" type="ORF">LVJ94_06595</name>
</gene>
<keyword evidence="5" id="KW-1185">Reference proteome</keyword>
<evidence type="ECO:0000256" key="2">
    <source>
        <dbReference type="SAM" id="SignalP"/>
    </source>
</evidence>
<dbReference type="Pfam" id="PF12697">
    <property type="entry name" value="Abhydrolase_6"/>
    <property type="match status" value="1"/>
</dbReference>
<feature type="domain" description="AB hydrolase-1" evidence="3">
    <location>
        <begin position="116"/>
        <end position="223"/>
    </location>
</feature>
<feature type="signal peptide" evidence="2">
    <location>
        <begin position="1"/>
        <end position="24"/>
    </location>
</feature>